<dbReference type="SUPFAM" id="SSF52317">
    <property type="entry name" value="Class I glutamine amidotransferase-like"/>
    <property type="match status" value="1"/>
</dbReference>
<comment type="caution">
    <text evidence="9">The sequence shown here is derived from an EMBL/GenBank/DDBJ whole genome shotgun (WGS) entry which is preliminary data.</text>
</comment>
<evidence type="ECO:0000256" key="2">
    <source>
        <dbReference type="ARBA" id="ARBA00022645"/>
    </source>
</evidence>
<keyword evidence="4" id="KW-0378">Hydrolase</keyword>
<evidence type="ECO:0000313" key="10">
    <source>
        <dbReference type="Proteomes" id="UP000679691"/>
    </source>
</evidence>
<dbReference type="InterPro" id="IPR003507">
    <property type="entry name" value="S66_fam"/>
</dbReference>
<dbReference type="PANTHER" id="PTHR30237:SF2">
    <property type="entry name" value="MUREIN TETRAPEPTIDE CARBOXYPEPTIDASE"/>
    <property type="match status" value="1"/>
</dbReference>
<dbReference type="CDD" id="cd07025">
    <property type="entry name" value="Peptidase_S66"/>
    <property type="match status" value="1"/>
</dbReference>
<evidence type="ECO:0000256" key="4">
    <source>
        <dbReference type="ARBA" id="ARBA00022801"/>
    </source>
</evidence>
<sequence>MNKRQFLQQVGLGIVGVSFASVGLAGSSSKPGKSLGPTKGEKSIFPKALKIGDTLGIIAPSGVLDEEESIQLCRETLEAMGFRVQEGRHIRARYGHLAGTDQERLADIHAMFADPQIAGIVCIRGGSGAARLLDQLDYALIKRNPKVFLGYSDITALEMAIFSQTGLVTFHGPVGSSSWPLVMVEKFNDLLMANKIVHFENPVSKGDYLIQRKDRIQTIHPGQATGRLLGGNLAVLTGICGSPYLPDFKGAILFIEEVGEDLYRVERMFSQLKLAGILGQLSGFIFGKCTSCNPAPGYGSLTLEQILADYIKPLGIPAYAGAIIGHIAEQFIVPVGAEVQMDATKGVFQLTQKALS</sequence>
<keyword evidence="3" id="KW-0645">Protease</keyword>
<dbReference type="InterPro" id="IPR027461">
    <property type="entry name" value="Carboxypeptidase_A_C_sf"/>
</dbReference>
<keyword evidence="2" id="KW-0121">Carboxypeptidase</keyword>
<dbReference type="InterPro" id="IPR040449">
    <property type="entry name" value="Peptidase_S66_N"/>
</dbReference>
<evidence type="ECO:0000256" key="3">
    <source>
        <dbReference type="ARBA" id="ARBA00022670"/>
    </source>
</evidence>
<dbReference type="Pfam" id="PF17676">
    <property type="entry name" value="Peptidase_S66C"/>
    <property type="match status" value="1"/>
</dbReference>
<feature type="domain" description="LD-carboxypeptidase N-terminal" evidence="7">
    <location>
        <begin position="56"/>
        <end position="172"/>
    </location>
</feature>
<reference evidence="9" key="1">
    <citation type="submission" date="2021-03" db="EMBL/GenBank/DDBJ databases">
        <authorList>
            <person name="Lu T."/>
            <person name="Wang Q."/>
            <person name="Han X."/>
        </authorList>
    </citation>
    <scope>NUCLEOTIDE SEQUENCE</scope>
    <source>
        <strain evidence="9">WQ 2009</strain>
    </source>
</reference>
<organism evidence="9 10">
    <name type="scientific">Rhinopithecimicrobium faecis</name>
    <dbReference type="NCBI Taxonomy" id="2820698"/>
    <lineage>
        <taxon>Bacteria</taxon>
        <taxon>Pseudomonadati</taxon>
        <taxon>Bacteroidota</taxon>
        <taxon>Sphingobacteriia</taxon>
        <taxon>Sphingobacteriales</taxon>
        <taxon>Sphingobacteriaceae</taxon>
        <taxon>Rhinopithecimicrobium</taxon>
    </lineage>
</organism>
<evidence type="ECO:0000313" key="9">
    <source>
        <dbReference type="EMBL" id="MBP3943332.1"/>
    </source>
</evidence>
<proteinExistence type="inferred from homology"/>
<name>A0A8T4H8E5_9SPHI</name>
<evidence type="ECO:0000256" key="6">
    <source>
        <dbReference type="PIRSR" id="PIRSR028757-1"/>
    </source>
</evidence>
<dbReference type="Proteomes" id="UP000679691">
    <property type="component" value="Unassembled WGS sequence"/>
</dbReference>
<keyword evidence="10" id="KW-1185">Reference proteome</keyword>
<protein>
    <submittedName>
        <fullName evidence="9">LD-carboxypeptidase</fullName>
    </submittedName>
</protein>
<dbReference type="GO" id="GO:0008236">
    <property type="term" value="F:serine-type peptidase activity"/>
    <property type="evidence" value="ECO:0007669"/>
    <property type="project" value="UniProtKB-KW"/>
</dbReference>
<feature type="active site" description="Nucleophile" evidence="6">
    <location>
        <position position="152"/>
    </location>
</feature>
<comment type="similarity">
    <text evidence="1">Belongs to the peptidase S66 family.</text>
</comment>
<dbReference type="EMBL" id="JAGKSB010000006">
    <property type="protein sequence ID" value="MBP3943332.1"/>
    <property type="molecule type" value="Genomic_DNA"/>
</dbReference>
<dbReference type="InterPro" id="IPR029062">
    <property type="entry name" value="Class_I_gatase-like"/>
</dbReference>
<dbReference type="AlphaFoldDB" id="A0A8T4H8E5"/>
<dbReference type="InterPro" id="IPR040921">
    <property type="entry name" value="Peptidase_S66C"/>
</dbReference>
<dbReference type="InterPro" id="IPR027478">
    <property type="entry name" value="LdcA_N"/>
</dbReference>
<dbReference type="PIRSF" id="PIRSF028757">
    <property type="entry name" value="LD-carboxypeptidase"/>
    <property type="match status" value="1"/>
</dbReference>
<dbReference type="Gene3D" id="3.50.30.60">
    <property type="entry name" value="LD-carboxypeptidase A C-terminal domain-like"/>
    <property type="match status" value="1"/>
</dbReference>
<dbReference type="GO" id="GO:0006508">
    <property type="term" value="P:proteolysis"/>
    <property type="evidence" value="ECO:0007669"/>
    <property type="project" value="UniProtKB-KW"/>
</dbReference>
<feature type="domain" description="LD-carboxypeptidase C-terminal" evidence="8">
    <location>
        <begin position="225"/>
        <end position="341"/>
    </location>
</feature>
<dbReference type="PANTHER" id="PTHR30237">
    <property type="entry name" value="MURAMOYLTETRAPEPTIDE CARBOXYPEPTIDASE"/>
    <property type="match status" value="1"/>
</dbReference>
<keyword evidence="5" id="KW-0720">Serine protease</keyword>
<dbReference type="RefSeq" id="WP_353546823.1">
    <property type="nucleotide sequence ID" value="NZ_JAGKSB010000006.1"/>
</dbReference>
<gene>
    <name evidence="9" type="ORF">J5U18_07110</name>
</gene>
<dbReference type="GO" id="GO:0004180">
    <property type="term" value="F:carboxypeptidase activity"/>
    <property type="evidence" value="ECO:0007669"/>
    <property type="project" value="UniProtKB-KW"/>
</dbReference>
<accession>A0A8T4H8E5</accession>
<evidence type="ECO:0000256" key="5">
    <source>
        <dbReference type="ARBA" id="ARBA00022825"/>
    </source>
</evidence>
<evidence type="ECO:0000256" key="1">
    <source>
        <dbReference type="ARBA" id="ARBA00010233"/>
    </source>
</evidence>
<evidence type="ECO:0000259" key="8">
    <source>
        <dbReference type="Pfam" id="PF17676"/>
    </source>
</evidence>
<feature type="active site" description="Charge relay system" evidence="6">
    <location>
        <position position="256"/>
    </location>
</feature>
<dbReference type="Pfam" id="PF02016">
    <property type="entry name" value="Peptidase_S66"/>
    <property type="match status" value="1"/>
</dbReference>
<dbReference type="Gene3D" id="3.40.50.10740">
    <property type="entry name" value="Class I glutamine amidotransferase-like"/>
    <property type="match status" value="1"/>
</dbReference>
<evidence type="ECO:0000259" key="7">
    <source>
        <dbReference type="Pfam" id="PF02016"/>
    </source>
</evidence>
<dbReference type="SUPFAM" id="SSF141986">
    <property type="entry name" value="LD-carboxypeptidase A C-terminal domain-like"/>
    <property type="match status" value="1"/>
</dbReference>
<feature type="active site" description="Charge relay system" evidence="6">
    <location>
        <position position="326"/>
    </location>
</feature>